<dbReference type="PANTHER" id="PTHR38471:SF2">
    <property type="entry name" value="FOUR HELIX BUNDLE PROTEIN"/>
    <property type="match status" value="1"/>
</dbReference>
<dbReference type="NCBIfam" id="TIGR02436">
    <property type="entry name" value="four helix bundle protein"/>
    <property type="match status" value="1"/>
</dbReference>
<dbReference type="CDD" id="cd16377">
    <property type="entry name" value="23S_rRNA_IVP_like"/>
    <property type="match status" value="1"/>
</dbReference>
<proteinExistence type="predicted"/>
<reference evidence="1" key="1">
    <citation type="submission" date="2020-04" db="EMBL/GenBank/DDBJ databases">
        <title>Deep metagenomics examines the oral microbiome during advanced dental caries in children, revealing novel taxa and co-occurrences with host molecules.</title>
        <authorList>
            <person name="Baker J.L."/>
            <person name="Morton J.T."/>
            <person name="Dinis M."/>
            <person name="Alvarez R."/>
            <person name="Tran N.C."/>
            <person name="Knight R."/>
            <person name="Edlund A."/>
        </authorList>
    </citation>
    <scope>NUCLEOTIDE SEQUENCE</scope>
    <source>
        <strain evidence="1">JCVI_32_bin.14</strain>
    </source>
</reference>
<gene>
    <name evidence="1" type="ORF">HXL70_07655</name>
</gene>
<organism evidence="1 2">
    <name type="scientific">Dialister invisus</name>
    <dbReference type="NCBI Taxonomy" id="218538"/>
    <lineage>
        <taxon>Bacteria</taxon>
        <taxon>Bacillati</taxon>
        <taxon>Bacillota</taxon>
        <taxon>Negativicutes</taxon>
        <taxon>Veillonellales</taxon>
        <taxon>Veillonellaceae</taxon>
        <taxon>Dialister</taxon>
    </lineage>
</organism>
<dbReference type="NCBIfam" id="NF008912">
    <property type="entry name" value="PRK12275.1-6"/>
    <property type="match status" value="1"/>
</dbReference>
<protein>
    <submittedName>
        <fullName evidence="1">Four helix bundle protein</fullName>
    </submittedName>
</protein>
<sequence>MVANYRNLMVWQNSRKLVKQIYDLTGKFPLEEKFGLANQIQRAAVSIPSNIAEGYGRNSDKEMIRFLSIAKGSLYEVETQLYIAIDLKYLSEKETQPVMEQCNEIGKMITGLIKTLS</sequence>
<dbReference type="InterPro" id="IPR012657">
    <property type="entry name" value="23S_rRNA-intervening_sequence"/>
</dbReference>
<name>A0A930FPN1_9FIRM</name>
<evidence type="ECO:0000313" key="1">
    <source>
        <dbReference type="EMBL" id="MBF1129899.1"/>
    </source>
</evidence>
<dbReference type="Pfam" id="PF05635">
    <property type="entry name" value="23S_rRNA_IVP"/>
    <property type="match status" value="1"/>
</dbReference>
<accession>A0A930FPN1</accession>
<evidence type="ECO:0000313" key="2">
    <source>
        <dbReference type="Proteomes" id="UP000757890"/>
    </source>
</evidence>
<dbReference type="EMBL" id="JABZMK010000065">
    <property type="protein sequence ID" value="MBF1129899.1"/>
    <property type="molecule type" value="Genomic_DNA"/>
</dbReference>
<dbReference type="AlphaFoldDB" id="A0A930FPN1"/>
<dbReference type="InterPro" id="IPR036583">
    <property type="entry name" value="23S_rRNA_IVS_sf"/>
</dbReference>
<dbReference type="Proteomes" id="UP000757890">
    <property type="component" value="Unassembled WGS sequence"/>
</dbReference>
<dbReference type="Gene3D" id="1.20.1440.60">
    <property type="entry name" value="23S rRNA-intervening sequence"/>
    <property type="match status" value="1"/>
</dbReference>
<dbReference type="NCBIfam" id="NF008911">
    <property type="entry name" value="PRK12275.1-2"/>
    <property type="match status" value="1"/>
</dbReference>
<comment type="caution">
    <text evidence="1">The sequence shown here is derived from an EMBL/GenBank/DDBJ whole genome shotgun (WGS) entry which is preliminary data.</text>
</comment>
<dbReference type="PANTHER" id="PTHR38471">
    <property type="entry name" value="FOUR HELIX BUNDLE PROTEIN"/>
    <property type="match status" value="1"/>
</dbReference>
<dbReference type="SUPFAM" id="SSF158446">
    <property type="entry name" value="IVS-encoded protein-like"/>
    <property type="match status" value="1"/>
</dbReference>